<dbReference type="PANTHER" id="PTHR43546">
    <property type="entry name" value="UPF0173 METAL-DEPENDENT HYDROLASE MJ1163-RELATED"/>
    <property type="match status" value="1"/>
</dbReference>
<gene>
    <name evidence="2" type="ORF">NP048_07675</name>
</gene>
<feature type="domain" description="Metallo-beta-lactamase" evidence="1">
    <location>
        <begin position="21"/>
        <end position="210"/>
    </location>
</feature>
<sequence length="266" mass="27802">MSVRVCWLGHATVVLDVGGVRLVTDPLLRRHAGLLRRRGGVAPRTSDWRGADAALVSHLHHDHAELGSLRMLGPVPVLAAPSSAHWLTERGLRGVGVAPGEWRTVTGATGGTARVRTVPAEHGHRPMPHRPNAATGFVVQGGGLTVWFAGDTGPFPGLVRVPELAGAPVDLALVPVGGWGPRLSGGHLDPVEAARVCALVRARVAVPVHWGTLHAPASRRLPAGWMDRGGPAFEAAVHRLAPEVRPCVLRPGEAVVVAATGEVDGE</sequence>
<reference evidence="2 3" key="1">
    <citation type="submission" date="2022-07" db="EMBL/GenBank/DDBJ databases">
        <title>Novel species in genus cellulomonas.</title>
        <authorList>
            <person name="Ye L."/>
        </authorList>
    </citation>
    <scope>NUCLEOTIDE SEQUENCE [LARGE SCALE GENOMIC DNA]</scope>
    <source>
        <strain evidence="3">zg-B89</strain>
    </source>
</reference>
<organism evidence="2 3">
    <name type="scientific">Cellulomonas xiejunii</name>
    <dbReference type="NCBI Taxonomy" id="2968083"/>
    <lineage>
        <taxon>Bacteria</taxon>
        <taxon>Bacillati</taxon>
        <taxon>Actinomycetota</taxon>
        <taxon>Actinomycetes</taxon>
        <taxon>Micrococcales</taxon>
        <taxon>Cellulomonadaceae</taxon>
        <taxon>Cellulomonas</taxon>
    </lineage>
</organism>
<dbReference type="SUPFAM" id="SSF56281">
    <property type="entry name" value="Metallo-hydrolase/oxidoreductase"/>
    <property type="match status" value="1"/>
</dbReference>
<dbReference type="InterPro" id="IPR050114">
    <property type="entry name" value="UPF0173_UPF0282_UlaG_hydrolase"/>
</dbReference>
<name>A0ABY5KS31_9CELL</name>
<dbReference type="InterPro" id="IPR001279">
    <property type="entry name" value="Metallo-B-lactamas"/>
</dbReference>
<dbReference type="PANTHER" id="PTHR43546:SF3">
    <property type="entry name" value="UPF0173 METAL-DEPENDENT HYDROLASE MJ1163"/>
    <property type="match status" value="1"/>
</dbReference>
<dbReference type="RefSeq" id="WP_227577610.1">
    <property type="nucleotide sequence ID" value="NZ_CP101987.1"/>
</dbReference>
<dbReference type="Gene3D" id="3.60.15.10">
    <property type="entry name" value="Ribonuclease Z/Hydroxyacylglutathione hydrolase-like"/>
    <property type="match status" value="1"/>
</dbReference>
<protein>
    <submittedName>
        <fullName evidence="2">MBL fold metallo-hydrolase</fullName>
    </submittedName>
</protein>
<dbReference type="Pfam" id="PF12706">
    <property type="entry name" value="Lactamase_B_2"/>
    <property type="match status" value="1"/>
</dbReference>
<evidence type="ECO:0000259" key="1">
    <source>
        <dbReference type="Pfam" id="PF12706"/>
    </source>
</evidence>
<proteinExistence type="predicted"/>
<accession>A0ABY5KS31</accession>
<dbReference type="EMBL" id="CP101987">
    <property type="protein sequence ID" value="UUI73302.1"/>
    <property type="molecule type" value="Genomic_DNA"/>
</dbReference>
<evidence type="ECO:0000313" key="2">
    <source>
        <dbReference type="EMBL" id="UUI73302.1"/>
    </source>
</evidence>
<dbReference type="Proteomes" id="UP001316384">
    <property type="component" value="Chromosome"/>
</dbReference>
<evidence type="ECO:0000313" key="3">
    <source>
        <dbReference type="Proteomes" id="UP001316384"/>
    </source>
</evidence>
<keyword evidence="3" id="KW-1185">Reference proteome</keyword>
<dbReference type="InterPro" id="IPR036866">
    <property type="entry name" value="RibonucZ/Hydroxyglut_hydro"/>
</dbReference>